<dbReference type="AlphaFoldDB" id="A0A6I9RUA0"/>
<dbReference type="KEGG" id="egu:105053279"/>
<proteinExistence type="predicted"/>
<dbReference type="FunCoup" id="A0A6I9RUA0">
    <property type="interactions" value="37"/>
</dbReference>
<dbReference type="Proteomes" id="UP000504607">
    <property type="component" value="Chromosome 10"/>
</dbReference>
<name>A0A6I9RUA0_ELAGV</name>
<reference evidence="2" key="1">
    <citation type="submission" date="2025-08" db="UniProtKB">
        <authorList>
            <consortium name="RefSeq"/>
        </authorList>
    </citation>
    <scope>IDENTIFICATION</scope>
</reference>
<accession>A0A6I9RUA0</accession>
<evidence type="ECO:0000313" key="2">
    <source>
        <dbReference type="RefSeq" id="XP_010932689.1"/>
    </source>
</evidence>
<keyword evidence="1" id="KW-1185">Reference proteome</keyword>
<dbReference type="OrthoDB" id="767245at2759"/>
<dbReference type="RefSeq" id="XP_010932689.1">
    <property type="nucleotide sequence ID" value="XM_010934387.3"/>
</dbReference>
<organism evidence="1 2">
    <name type="scientific">Elaeis guineensis var. tenera</name>
    <name type="common">Oil palm</name>
    <dbReference type="NCBI Taxonomy" id="51953"/>
    <lineage>
        <taxon>Eukaryota</taxon>
        <taxon>Viridiplantae</taxon>
        <taxon>Streptophyta</taxon>
        <taxon>Embryophyta</taxon>
        <taxon>Tracheophyta</taxon>
        <taxon>Spermatophyta</taxon>
        <taxon>Magnoliopsida</taxon>
        <taxon>Liliopsida</taxon>
        <taxon>Arecaceae</taxon>
        <taxon>Arecoideae</taxon>
        <taxon>Cocoseae</taxon>
        <taxon>Elaeidinae</taxon>
        <taxon>Elaeis</taxon>
    </lineage>
</organism>
<protein>
    <submittedName>
        <fullName evidence="2">Uncharacterized protein LOC105053279</fullName>
    </submittedName>
</protein>
<dbReference type="InParanoid" id="A0A6I9RUA0"/>
<sequence length="208" mass="23726">MTAEVKVAMEEVAKKLTLWHTRTFQPILTHDDLEPIMLTSGFVPLPVNEAAAAGGGGMAWKEYKYRAATWEMLPRPRLPYPRIDGLHLMAYKAFFLALEFYLGAHLVSDLFHVRTMSLTKAQDRAIDRTYRPMRDCEMEVEEEWLFVYRNGTLDNFTKMFCDKDEEDDSISEKGLKKISHGNSNSPANLMNFIALKDLLPSSDITGLS</sequence>
<gene>
    <name evidence="2" type="primary">LOC105053279</name>
</gene>
<dbReference type="GeneID" id="105053279"/>
<evidence type="ECO:0000313" key="1">
    <source>
        <dbReference type="Proteomes" id="UP000504607"/>
    </source>
</evidence>